<dbReference type="PANTHER" id="PTHR43280">
    <property type="entry name" value="ARAC-FAMILY TRANSCRIPTIONAL REGULATOR"/>
    <property type="match status" value="1"/>
</dbReference>
<dbReference type="PANTHER" id="PTHR43280:SF2">
    <property type="entry name" value="HTH-TYPE TRANSCRIPTIONAL REGULATOR EXSA"/>
    <property type="match status" value="1"/>
</dbReference>
<evidence type="ECO:0000259" key="4">
    <source>
        <dbReference type="PROSITE" id="PS01124"/>
    </source>
</evidence>
<dbReference type="InterPro" id="IPR009057">
    <property type="entry name" value="Homeodomain-like_sf"/>
</dbReference>
<dbReference type="RefSeq" id="WP_236284018.1">
    <property type="nucleotide sequence ID" value="NZ_CAKMMW010000001.1"/>
</dbReference>
<accession>A0ABN8FWC9</accession>
<dbReference type="Gene3D" id="2.60.120.10">
    <property type="entry name" value="Jelly Rolls"/>
    <property type="match status" value="1"/>
</dbReference>
<gene>
    <name evidence="5" type="primary">rhaS_1</name>
    <name evidence="5" type="ORF">PAECIP111891_00165</name>
</gene>
<dbReference type="PROSITE" id="PS01124">
    <property type="entry name" value="HTH_ARAC_FAMILY_2"/>
    <property type="match status" value="1"/>
</dbReference>
<dbReference type="SUPFAM" id="SSF51182">
    <property type="entry name" value="RmlC-like cupins"/>
    <property type="match status" value="1"/>
</dbReference>
<keyword evidence="6" id="KW-1185">Reference proteome</keyword>
<reference evidence="5" key="1">
    <citation type="submission" date="2022-01" db="EMBL/GenBank/DDBJ databases">
        <authorList>
            <person name="Criscuolo A."/>
        </authorList>
    </citation>
    <scope>NUCLEOTIDE SEQUENCE</scope>
    <source>
        <strain evidence="5">CIP111891</strain>
    </source>
</reference>
<dbReference type="Gene3D" id="1.10.10.60">
    <property type="entry name" value="Homeodomain-like"/>
    <property type="match status" value="1"/>
</dbReference>
<evidence type="ECO:0000256" key="3">
    <source>
        <dbReference type="ARBA" id="ARBA00023163"/>
    </source>
</evidence>
<evidence type="ECO:0000256" key="1">
    <source>
        <dbReference type="ARBA" id="ARBA00023015"/>
    </source>
</evidence>
<dbReference type="SMART" id="SM00342">
    <property type="entry name" value="HTH_ARAC"/>
    <property type="match status" value="1"/>
</dbReference>
<evidence type="ECO:0000256" key="2">
    <source>
        <dbReference type="ARBA" id="ARBA00023125"/>
    </source>
</evidence>
<organism evidence="5 6">
    <name type="scientific">Paenibacillus allorhizoplanae</name>
    <dbReference type="NCBI Taxonomy" id="2905648"/>
    <lineage>
        <taxon>Bacteria</taxon>
        <taxon>Bacillati</taxon>
        <taxon>Bacillota</taxon>
        <taxon>Bacilli</taxon>
        <taxon>Bacillales</taxon>
        <taxon>Paenibacillaceae</taxon>
        <taxon>Paenibacillus</taxon>
    </lineage>
</organism>
<keyword evidence="2" id="KW-0238">DNA-binding</keyword>
<feature type="domain" description="HTH araC/xylS-type" evidence="4">
    <location>
        <begin position="188"/>
        <end position="289"/>
    </location>
</feature>
<dbReference type="InterPro" id="IPR018062">
    <property type="entry name" value="HTH_AraC-typ_CS"/>
</dbReference>
<evidence type="ECO:0000313" key="5">
    <source>
        <dbReference type="EMBL" id="CAH1191992.1"/>
    </source>
</evidence>
<keyword evidence="3" id="KW-0804">Transcription</keyword>
<dbReference type="CDD" id="cd00093">
    <property type="entry name" value="HTH_XRE"/>
    <property type="match status" value="1"/>
</dbReference>
<dbReference type="PROSITE" id="PS00041">
    <property type="entry name" value="HTH_ARAC_FAMILY_1"/>
    <property type="match status" value="1"/>
</dbReference>
<dbReference type="PRINTS" id="PR00032">
    <property type="entry name" value="HTHARAC"/>
</dbReference>
<dbReference type="SUPFAM" id="SSF46689">
    <property type="entry name" value="Homeodomain-like"/>
    <property type="match status" value="1"/>
</dbReference>
<proteinExistence type="predicted"/>
<comment type="caution">
    <text evidence="5">The sequence shown here is derived from an EMBL/GenBank/DDBJ whole genome shotgun (WGS) entry which is preliminary data.</text>
</comment>
<keyword evidence="1" id="KW-0805">Transcription regulation</keyword>
<dbReference type="EMBL" id="CAKMMW010000001">
    <property type="protein sequence ID" value="CAH1191992.1"/>
    <property type="molecule type" value="Genomic_DNA"/>
</dbReference>
<dbReference type="Proteomes" id="UP000838821">
    <property type="component" value="Unassembled WGS sequence"/>
</dbReference>
<dbReference type="InterPro" id="IPR001387">
    <property type="entry name" value="Cro/C1-type_HTH"/>
</dbReference>
<dbReference type="Pfam" id="PF02311">
    <property type="entry name" value="AraC_binding"/>
    <property type="match status" value="1"/>
</dbReference>
<dbReference type="Pfam" id="PF12833">
    <property type="entry name" value="HTH_18"/>
    <property type="match status" value="1"/>
</dbReference>
<protein>
    <submittedName>
        <fullName evidence="5">HTH-type transcriptional activator RhaS</fullName>
    </submittedName>
</protein>
<name>A0ABN8FWC9_9BACL</name>
<dbReference type="InterPro" id="IPR020449">
    <property type="entry name" value="Tscrpt_reg_AraC-type_HTH"/>
</dbReference>
<evidence type="ECO:0000313" key="6">
    <source>
        <dbReference type="Proteomes" id="UP000838821"/>
    </source>
</evidence>
<dbReference type="InterPro" id="IPR014710">
    <property type="entry name" value="RmlC-like_jellyroll"/>
</dbReference>
<dbReference type="InterPro" id="IPR018060">
    <property type="entry name" value="HTH_AraC"/>
</dbReference>
<sequence>MRRPDMHVEKGEEFFENGFAIFVNKVYEHFDLPEHLHDFYEISYVWEGSGFHYIGDQTIRVSKGDLFFIPIGISHIFRPSSPHPNKPLRIGNCIFDASLFHFLTSILPEQYHMYRFNDLAQHGGQWLQMREQSGEFEQVMSSLLSEFQQKRTGYETMMCGLLLQLLIVMGRTIEHEEASSSPNQDRMEAVLRSIRSRLADKITLASLAKEVGIGTRQIQRIITEHTGASFSELISHERINQSCRLLADPSNRVLSIADIAAAVGIQDPKRFYRLFKEKTGVTPATYRRRN</sequence>
<dbReference type="InterPro" id="IPR011051">
    <property type="entry name" value="RmlC_Cupin_sf"/>
</dbReference>
<dbReference type="InterPro" id="IPR003313">
    <property type="entry name" value="AraC-bd"/>
</dbReference>